<dbReference type="STRING" id="634771.SAMN04488128_10897"/>
<organism evidence="2 3">
    <name type="scientific">Chitinophaga eiseniae</name>
    <dbReference type="NCBI Taxonomy" id="634771"/>
    <lineage>
        <taxon>Bacteria</taxon>
        <taxon>Pseudomonadati</taxon>
        <taxon>Bacteroidota</taxon>
        <taxon>Chitinophagia</taxon>
        <taxon>Chitinophagales</taxon>
        <taxon>Chitinophagaceae</taxon>
        <taxon>Chitinophaga</taxon>
    </lineage>
</organism>
<gene>
    <name evidence="2" type="ORF">SAMN04488128_10897</name>
</gene>
<evidence type="ECO:0000259" key="1">
    <source>
        <dbReference type="Pfam" id="PF19404"/>
    </source>
</evidence>
<feature type="domain" description="DUF5977" evidence="1">
    <location>
        <begin position="1102"/>
        <end position="1164"/>
    </location>
</feature>
<keyword evidence="3" id="KW-1185">Reference proteome</keyword>
<feature type="domain" description="DUF5977" evidence="1">
    <location>
        <begin position="1166"/>
        <end position="1228"/>
    </location>
</feature>
<evidence type="ECO:0000313" key="3">
    <source>
        <dbReference type="Proteomes" id="UP000190367"/>
    </source>
</evidence>
<reference evidence="3" key="1">
    <citation type="submission" date="2017-02" db="EMBL/GenBank/DDBJ databases">
        <authorList>
            <person name="Varghese N."/>
            <person name="Submissions S."/>
        </authorList>
    </citation>
    <scope>NUCLEOTIDE SEQUENCE [LARGE SCALE GENOMIC DNA]</scope>
    <source>
        <strain evidence="3">DSM 22224</strain>
    </source>
</reference>
<evidence type="ECO:0000313" key="2">
    <source>
        <dbReference type="EMBL" id="SKA47086.1"/>
    </source>
</evidence>
<protein>
    <recommendedName>
        <fullName evidence="1">DUF5977 domain-containing protein</fullName>
    </recommendedName>
</protein>
<dbReference type="Pfam" id="PF19404">
    <property type="entry name" value="DUF5977"/>
    <property type="match status" value="2"/>
</dbReference>
<name>A0A1T4U313_9BACT</name>
<accession>A0A1T4U313</accession>
<proteinExistence type="predicted"/>
<sequence length="1287" mass="142461">MEVFPDRISMKKAVLVFIFVLGVVGPLAAQQASLPVDVSRLEFKARQSLPVAPEAAQLGKYGNVPVSLFTGTPQISIPLYTIKGQQLELPVSLSYNNGGFKPGEVATWVGMGWSLNAGGVITRGVMGNPDIPENYYNNGPLVVPSSSDVFAYQDFLRQMKMEVRDLQPDVYYYNFAGKAGKFIVLPDKSIVKKERDNLTIRFNYPDEFIITDENGTVYRFADPERTTMQLMDDAEPEAPPRRYYQYNSSWYLTSMVAPNAMESLNFSYQTTAEGAITEEISRNKSVTLSIIRTQVQPPQSGYEEQLSSFTASPPFVWVQRKFLTAISYQRNGIQVGRIQLESVEDRPDSNFPHDRLLKKISIYTTLNGADKLLRQYSLGYGFFQNPGNTYSKKRLHLDTLAEVTPVAGMTAPPPYLFAYYEMAGNTPERFTASLDHWGYYNASGNSSLVPNVTFPNGRVVGNGADREPHFEGAIQGVLSRITYPTGGYTTFTYEAHEALLSDDSSSRQVGGVRIREITDYSYANKKGTVKRYEYLQENGRTSGRSDNNFPRYDITTSMHRWPPPIINPGTEDQRTANYTVSANAVYGMGSVQGSPIGYSRVTEYQFDFNNSQPLGKTVYQYHIENINQFDDHVGNGDLEKKSVYDNKGNLLSELTNTYVYQIIGNVPQTRVKVKDAQDNLIQWCKKQDVNGLFTYEGRGTWKSMSDCIDTRTYYKILYADGYTIWAQQKQLVQQQEKTYDQLTGAYLTSVRKMVYGSDKHTFPTQITDQTTNNEEVVTVKKYAGDYTGVNGPAAGIAALVNAGMPGTEIESIQYRQSAGGGNKKLLSGLLTYYDNYLPVQTFRLEAANAPGTWTTSSWSGSNLVTDSRYKPLATFKYSFGQVVEQSKDKDALQSFVRDYPDRYPTMAAMNAGIAEIAYTGFETAGLYGGNWVNTGGQFDGSVAHTGKQSLKFSASASIQCTLASAVAKPMIVSYWSRGGALAVTQNGATSVPLSATGITRNGWTLYLYRLSGTTSTVRLAGANVWVDDIRIYPADAQVTSYSYEPGVGITSTTSPDNIATFYEYDGLNRLMNIRDDKGNILQNFVYNYGPGAPMTPATPTLFYNAEASRAILKNDCTQGEPTTVTYTVKYGSYVSAVSQADADAKAIAEINAKGQAYANAQGQCLFYNVYRYQNFFKNDCAPDIGKIYKYEVPARKWSSPVSQAAADQLAQDDINANGQAAANKYGSCACSGEGKKFINGVCETGTLYYLSSVPENGQYRCTYQYQFSDGTTSGTYTKLSPTNCVNP</sequence>
<dbReference type="Proteomes" id="UP000190367">
    <property type="component" value="Unassembled WGS sequence"/>
</dbReference>
<dbReference type="InterPro" id="IPR046020">
    <property type="entry name" value="DUF5977"/>
</dbReference>
<dbReference type="EMBL" id="FUWZ01000008">
    <property type="protein sequence ID" value="SKA47086.1"/>
    <property type="molecule type" value="Genomic_DNA"/>
</dbReference>